<dbReference type="GO" id="GO:0005524">
    <property type="term" value="F:ATP binding"/>
    <property type="evidence" value="ECO:0007669"/>
    <property type="project" value="UniProtKB-KW"/>
</dbReference>
<keyword evidence="2 4" id="KW-0067">ATP-binding</keyword>
<proteinExistence type="predicted"/>
<dbReference type="PANTHER" id="PTHR43038:SF3">
    <property type="entry name" value="ABC TRANSPORTER G FAMILY MEMBER 20 ISOFORM X1"/>
    <property type="match status" value="1"/>
</dbReference>
<dbReference type="InterPro" id="IPR027417">
    <property type="entry name" value="P-loop_NTPase"/>
</dbReference>
<dbReference type="OrthoDB" id="9801987at2"/>
<dbReference type="PANTHER" id="PTHR43038">
    <property type="entry name" value="ATP-BINDING CASSETTE, SUB-FAMILY H, MEMBER 1"/>
    <property type="match status" value="1"/>
</dbReference>
<dbReference type="STRING" id="1640674.SAMN05216323_101167"/>
<dbReference type="SMART" id="SM00382">
    <property type="entry name" value="AAA"/>
    <property type="match status" value="1"/>
</dbReference>
<evidence type="ECO:0000256" key="1">
    <source>
        <dbReference type="ARBA" id="ARBA00022741"/>
    </source>
</evidence>
<keyword evidence="1" id="KW-0547">Nucleotide-binding</keyword>
<reference evidence="4 5" key="1">
    <citation type="submission" date="2016-09" db="EMBL/GenBank/DDBJ databases">
        <authorList>
            <person name="Capua I."/>
            <person name="De Benedictis P."/>
            <person name="Joannis T."/>
            <person name="Lombin L.H."/>
            <person name="Cattoli G."/>
        </authorList>
    </citation>
    <scope>NUCLEOTIDE SEQUENCE [LARGE SCALE GENOMIC DNA]</scope>
    <source>
        <strain evidence="4 5">A7P-90m</strain>
    </source>
</reference>
<dbReference type="SUPFAM" id="SSF52540">
    <property type="entry name" value="P-loop containing nucleoside triphosphate hydrolases"/>
    <property type="match status" value="1"/>
</dbReference>
<dbReference type="RefSeq" id="WP_092436377.1">
    <property type="nucleotide sequence ID" value="NZ_FMYP01000011.1"/>
</dbReference>
<dbReference type="InterPro" id="IPR003593">
    <property type="entry name" value="AAA+_ATPase"/>
</dbReference>
<evidence type="ECO:0000256" key="2">
    <source>
        <dbReference type="ARBA" id="ARBA00022840"/>
    </source>
</evidence>
<accession>A0A1G6HJW7</accession>
<feature type="domain" description="ABC transporter" evidence="3">
    <location>
        <begin position="9"/>
        <end position="238"/>
    </location>
</feature>
<dbReference type="Pfam" id="PF00005">
    <property type="entry name" value="ABC_tran"/>
    <property type="match status" value="1"/>
</dbReference>
<dbReference type="AlphaFoldDB" id="A0A1G6HJW7"/>
<organism evidence="4 5">
    <name type="scientific">Williamwhitmania taraxaci</name>
    <dbReference type="NCBI Taxonomy" id="1640674"/>
    <lineage>
        <taxon>Bacteria</taxon>
        <taxon>Pseudomonadati</taxon>
        <taxon>Bacteroidota</taxon>
        <taxon>Bacteroidia</taxon>
        <taxon>Bacteroidales</taxon>
        <taxon>Williamwhitmaniaceae</taxon>
        <taxon>Williamwhitmania</taxon>
    </lineage>
</organism>
<dbReference type="Gene3D" id="3.40.50.300">
    <property type="entry name" value="P-loop containing nucleotide triphosphate hydrolases"/>
    <property type="match status" value="1"/>
</dbReference>
<evidence type="ECO:0000313" key="4">
    <source>
        <dbReference type="EMBL" id="SDB94453.1"/>
    </source>
</evidence>
<keyword evidence="5" id="KW-1185">Reference proteome</keyword>
<dbReference type="InterPro" id="IPR003439">
    <property type="entry name" value="ABC_transporter-like_ATP-bd"/>
</dbReference>
<evidence type="ECO:0000259" key="3">
    <source>
        <dbReference type="PROSITE" id="PS50893"/>
    </source>
</evidence>
<gene>
    <name evidence="4" type="ORF">SAMN05216323_101167</name>
</gene>
<dbReference type="Proteomes" id="UP000199452">
    <property type="component" value="Unassembled WGS sequence"/>
</dbReference>
<dbReference type="GO" id="GO:0016887">
    <property type="term" value="F:ATP hydrolysis activity"/>
    <property type="evidence" value="ECO:0007669"/>
    <property type="project" value="InterPro"/>
</dbReference>
<dbReference type="EMBL" id="FMYP01000011">
    <property type="protein sequence ID" value="SDB94453.1"/>
    <property type="molecule type" value="Genomic_DNA"/>
</dbReference>
<sequence length="250" mass="28259">MESSEMYAIKAVDLTKSFGSFVANDKLTFEVKRGEIFGFLGANGAGKTTAIRIMCGLLEPTSGQLEVAGFDAFKQREKIKQSIGYMSQKFSMYEDLTVAENIRLYAGIYGMSRKDIKARTSRLLEQLDMKEYQKTLIADIPLGWRQKLAFSVAIFHQPKIVFLDEPTGGVDPITRRQFWDLIYDASEQGITVLVTTHYMDEAEYCQRVSIMVDGRIAALGTPAELKSEYKSSSMEDVFIRIARPNWNNSH</sequence>
<protein>
    <submittedName>
        <fullName evidence="4">ABC-2 type transport system ATP-binding protein</fullName>
    </submittedName>
</protein>
<evidence type="ECO:0000313" key="5">
    <source>
        <dbReference type="Proteomes" id="UP000199452"/>
    </source>
</evidence>
<dbReference type="PROSITE" id="PS50893">
    <property type="entry name" value="ABC_TRANSPORTER_2"/>
    <property type="match status" value="1"/>
</dbReference>
<name>A0A1G6HJW7_9BACT</name>